<dbReference type="Proteomes" id="UP000623967">
    <property type="component" value="Unassembled WGS sequence"/>
</dbReference>
<dbReference type="EMBL" id="JAESWB010000134">
    <property type="protein sequence ID" value="MBL4952194.1"/>
    <property type="molecule type" value="Genomic_DNA"/>
</dbReference>
<comment type="caution">
    <text evidence="1">The sequence shown here is derived from an EMBL/GenBank/DDBJ whole genome shotgun (WGS) entry which is preliminary data.</text>
</comment>
<proteinExistence type="predicted"/>
<dbReference type="Gene3D" id="3.40.50.1000">
    <property type="entry name" value="HAD superfamily/HAD-like"/>
    <property type="match status" value="1"/>
</dbReference>
<gene>
    <name evidence="1" type="ORF">JK635_08225</name>
</gene>
<dbReference type="InterPro" id="IPR023214">
    <property type="entry name" value="HAD_sf"/>
</dbReference>
<evidence type="ECO:0000313" key="2">
    <source>
        <dbReference type="Proteomes" id="UP000623967"/>
    </source>
</evidence>
<accession>A0ABS1TLJ0</accession>
<evidence type="ECO:0000313" key="1">
    <source>
        <dbReference type="EMBL" id="MBL4952194.1"/>
    </source>
</evidence>
<protein>
    <submittedName>
        <fullName evidence="1">HAD hydrolase-like protein</fullName>
    </submittedName>
</protein>
<reference evidence="1 2" key="1">
    <citation type="submission" date="2021-01" db="EMBL/GenBank/DDBJ databases">
        <title>Genome public.</title>
        <authorList>
            <person name="Liu C."/>
            <person name="Sun Q."/>
        </authorList>
    </citation>
    <scope>NUCLEOTIDE SEQUENCE [LARGE SCALE GENOMIC DNA]</scope>
    <source>
        <strain evidence="1 2">YIM B02564</strain>
    </source>
</reference>
<organism evidence="1 2">
    <name type="scientific">Neobacillus paridis</name>
    <dbReference type="NCBI Taxonomy" id="2803862"/>
    <lineage>
        <taxon>Bacteria</taxon>
        <taxon>Bacillati</taxon>
        <taxon>Bacillota</taxon>
        <taxon>Bacilli</taxon>
        <taxon>Bacillales</taxon>
        <taxon>Bacillaceae</taxon>
        <taxon>Neobacillus</taxon>
    </lineage>
</organism>
<dbReference type="InterPro" id="IPR036412">
    <property type="entry name" value="HAD-like_sf"/>
</dbReference>
<dbReference type="RefSeq" id="WP_202653472.1">
    <property type="nucleotide sequence ID" value="NZ_JAESWB010000134.1"/>
</dbReference>
<keyword evidence="2" id="KW-1185">Reference proteome</keyword>
<sequence>MILRLAEKHDVDLHQSFMIGDNETDVVAGKKAGCNTIFIGSDETSADFQADSLKECVKLIL</sequence>
<dbReference type="SUPFAM" id="SSF56784">
    <property type="entry name" value="HAD-like"/>
    <property type="match status" value="1"/>
</dbReference>
<dbReference type="Pfam" id="PF13242">
    <property type="entry name" value="Hydrolase_like"/>
    <property type="match status" value="1"/>
</dbReference>
<name>A0ABS1TLJ0_9BACI</name>